<proteinExistence type="inferred from homology"/>
<evidence type="ECO:0000256" key="3">
    <source>
        <dbReference type="ARBA" id="ARBA00022827"/>
    </source>
</evidence>
<reference evidence="7" key="1">
    <citation type="journal article" date="2021" name="Nat. Commun.">
        <title>Genetic determinants of endophytism in the Arabidopsis root mycobiome.</title>
        <authorList>
            <person name="Mesny F."/>
            <person name="Miyauchi S."/>
            <person name="Thiergart T."/>
            <person name="Pickel B."/>
            <person name="Atanasova L."/>
            <person name="Karlsson M."/>
            <person name="Huettel B."/>
            <person name="Barry K.W."/>
            <person name="Haridas S."/>
            <person name="Chen C."/>
            <person name="Bauer D."/>
            <person name="Andreopoulos W."/>
            <person name="Pangilinan J."/>
            <person name="LaButti K."/>
            <person name="Riley R."/>
            <person name="Lipzen A."/>
            <person name="Clum A."/>
            <person name="Drula E."/>
            <person name="Henrissat B."/>
            <person name="Kohler A."/>
            <person name="Grigoriev I.V."/>
            <person name="Martin F.M."/>
            <person name="Hacquard S."/>
        </authorList>
    </citation>
    <scope>NUCLEOTIDE SEQUENCE</scope>
    <source>
        <strain evidence="7">MPI-SDFR-AT-0068</strain>
    </source>
</reference>
<comment type="caution">
    <text evidence="7">The sequence shown here is derived from an EMBL/GenBank/DDBJ whole genome shotgun (WGS) entry which is preliminary data.</text>
</comment>
<dbReference type="GO" id="GO:0004497">
    <property type="term" value="F:monooxygenase activity"/>
    <property type="evidence" value="ECO:0007669"/>
    <property type="project" value="UniProtKB-KW"/>
</dbReference>
<sequence>MERYPPSGLSVLVVGGGIAGLGFAIEGYRKGHDIRIVERRPDFHDYGDLISIGASALHSPNKWPGFLEACRATPFSNVLRAFKSDNTFLGPMVYPLGLSRAHFHHVLHQYTLHLGIPISFSSKVEEYFETDDRAGVVLENGTKHEADIVVASDGIGTRSWRLVSGSKEKPISSTFAMFRTTFPVEIALQSPSVAKEFEDMDVDARLYFGDGAHLVLGKTQKDMIWMLTHKDDGTAEEDWAKPTSPKKALPYIKGWTPWLTDLVNITPEDRVVDFKLMWRNTSKVWHSPRARVIQIGDAAHTFLPTSASGATMALEDAFSLASLLQIAGKGHASLALKAQTSLRYERVTCAQKMGFKNRENWHNTDWDAIAKDPSILLKQVGDWVSQHDPELYAYDAYGKCIHNLITGAPFENTNIPPGHHTKPWTVAELLAYADRGERIIDDGDWS</sequence>
<accession>A0A8K0RMJ0</accession>
<dbReference type="PANTHER" id="PTHR13789">
    <property type="entry name" value="MONOOXYGENASE"/>
    <property type="match status" value="1"/>
</dbReference>
<keyword evidence="5" id="KW-0503">Monooxygenase</keyword>
<evidence type="ECO:0000256" key="4">
    <source>
        <dbReference type="ARBA" id="ARBA00023002"/>
    </source>
</evidence>
<keyword evidence="3" id="KW-0274">FAD</keyword>
<dbReference type="Gene3D" id="3.50.50.60">
    <property type="entry name" value="FAD/NAD(P)-binding domain"/>
    <property type="match status" value="1"/>
</dbReference>
<dbReference type="InterPro" id="IPR050493">
    <property type="entry name" value="FAD-dep_Monooxygenase_BioMet"/>
</dbReference>
<dbReference type="Proteomes" id="UP000813427">
    <property type="component" value="Unassembled WGS sequence"/>
</dbReference>
<name>A0A8K0RMJ0_9HYPO</name>
<protein>
    <submittedName>
        <fullName evidence="7">Maackiain detoxification</fullName>
    </submittedName>
</protein>
<feature type="domain" description="FAD-binding" evidence="6">
    <location>
        <begin position="106"/>
        <end position="336"/>
    </location>
</feature>
<evidence type="ECO:0000313" key="7">
    <source>
        <dbReference type="EMBL" id="KAH7235412.1"/>
    </source>
</evidence>
<dbReference type="PANTHER" id="PTHR13789:SF236">
    <property type="entry name" value="MONOOXYGENASE, PUTATIVE (AFU_ORTHOLOGUE AFUA_6G12060)-RELATED"/>
    <property type="match status" value="1"/>
</dbReference>
<gene>
    <name evidence="7" type="ORF">BKA59DRAFT_404598</name>
</gene>
<dbReference type="PRINTS" id="PR00420">
    <property type="entry name" value="RNGMNOXGNASE"/>
</dbReference>
<keyword evidence="2" id="KW-0285">Flavoprotein</keyword>
<dbReference type="GO" id="GO:0071949">
    <property type="term" value="F:FAD binding"/>
    <property type="evidence" value="ECO:0007669"/>
    <property type="project" value="InterPro"/>
</dbReference>
<keyword evidence="8" id="KW-1185">Reference proteome</keyword>
<keyword evidence="4" id="KW-0560">Oxidoreductase</keyword>
<dbReference type="AlphaFoldDB" id="A0A8K0RMJ0"/>
<dbReference type="SUPFAM" id="SSF54373">
    <property type="entry name" value="FAD-linked reductases, C-terminal domain"/>
    <property type="match status" value="1"/>
</dbReference>
<evidence type="ECO:0000256" key="2">
    <source>
        <dbReference type="ARBA" id="ARBA00022630"/>
    </source>
</evidence>
<evidence type="ECO:0000313" key="8">
    <source>
        <dbReference type="Proteomes" id="UP000813427"/>
    </source>
</evidence>
<dbReference type="SUPFAM" id="SSF51905">
    <property type="entry name" value="FAD/NAD(P)-binding domain"/>
    <property type="match status" value="1"/>
</dbReference>
<evidence type="ECO:0000256" key="1">
    <source>
        <dbReference type="ARBA" id="ARBA00007992"/>
    </source>
</evidence>
<dbReference type="InterPro" id="IPR002938">
    <property type="entry name" value="FAD-bd"/>
</dbReference>
<evidence type="ECO:0000256" key="5">
    <source>
        <dbReference type="ARBA" id="ARBA00023033"/>
    </source>
</evidence>
<comment type="similarity">
    <text evidence="1">Belongs to the paxM FAD-dependent monooxygenase family.</text>
</comment>
<dbReference type="Pfam" id="PF01494">
    <property type="entry name" value="FAD_binding_3"/>
    <property type="match status" value="1"/>
</dbReference>
<dbReference type="InterPro" id="IPR036188">
    <property type="entry name" value="FAD/NAD-bd_sf"/>
</dbReference>
<organism evidence="7 8">
    <name type="scientific">Fusarium tricinctum</name>
    <dbReference type="NCBI Taxonomy" id="61284"/>
    <lineage>
        <taxon>Eukaryota</taxon>
        <taxon>Fungi</taxon>
        <taxon>Dikarya</taxon>
        <taxon>Ascomycota</taxon>
        <taxon>Pezizomycotina</taxon>
        <taxon>Sordariomycetes</taxon>
        <taxon>Hypocreomycetidae</taxon>
        <taxon>Hypocreales</taxon>
        <taxon>Nectriaceae</taxon>
        <taxon>Fusarium</taxon>
        <taxon>Fusarium tricinctum species complex</taxon>
    </lineage>
</organism>
<dbReference type="OrthoDB" id="16820at2759"/>
<evidence type="ECO:0000259" key="6">
    <source>
        <dbReference type="Pfam" id="PF01494"/>
    </source>
</evidence>
<dbReference type="EMBL" id="JAGPXF010000007">
    <property type="protein sequence ID" value="KAH7235412.1"/>
    <property type="molecule type" value="Genomic_DNA"/>
</dbReference>